<evidence type="ECO:0000313" key="1">
    <source>
        <dbReference type="EMBL" id="MEA5427150.1"/>
    </source>
</evidence>
<comment type="caution">
    <text evidence="1">The sequence shown here is derived from an EMBL/GenBank/DDBJ whole genome shotgun (WGS) entry which is preliminary data.</text>
</comment>
<gene>
    <name evidence="1" type="ORF">VB798_11225</name>
</gene>
<protein>
    <submittedName>
        <fullName evidence="1">Carboxypeptidase-like regulatory domain-containing protein</fullName>
    </submittedName>
</protein>
<reference evidence="1 2" key="1">
    <citation type="submission" date="2023-12" db="EMBL/GenBank/DDBJ databases">
        <title>Novel species of the genus Arcicella isolated from rivers.</title>
        <authorList>
            <person name="Lu H."/>
        </authorList>
    </citation>
    <scope>NUCLEOTIDE SEQUENCE [LARGE SCALE GENOMIC DNA]</scope>
    <source>
        <strain evidence="1 2">DC25W</strain>
    </source>
</reference>
<dbReference type="Proteomes" id="UP001302222">
    <property type="component" value="Unassembled WGS sequence"/>
</dbReference>
<dbReference type="InterPro" id="IPR008969">
    <property type="entry name" value="CarboxyPept-like_regulatory"/>
</dbReference>
<keyword evidence="2" id="KW-1185">Reference proteome</keyword>
<evidence type="ECO:0000313" key="2">
    <source>
        <dbReference type="Proteomes" id="UP001302222"/>
    </source>
</evidence>
<proteinExistence type="predicted"/>
<dbReference type="Gene3D" id="2.60.40.1120">
    <property type="entry name" value="Carboxypeptidase-like, regulatory domain"/>
    <property type="match status" value="1"/>
</dbReference>
<name>A0ABU5SIM9_9BACT</name>
<dbReference type="Pfam" id="PF13715">
    <property type="entry name" value="CarbopepD_reg_2"/>
    <property type="match status" value="1"/>
</dbReference>
<sequence length="295" mass="34062">MKTFVFISVLCISFSVKASFAQYRIKGIIKDSITKEALAFATVQLQIEKNGVYTDEKGYFEISSKHRIDTLIVSYLSYQEKKIAVSQLNEIDENTIFLSNTATNLSEVIVTSKKSKKGNIMLGHYDFPTTFNWGSGPADIFLNYYRNLTQASPIIKKLYFDFGKTLKITHKSLIRIRVMQRDSSAGKPTRDIIQDNMVVEVKPFSSKLIYDIEKYQITFPKNGIFIGFEVIGIYRKHELITFNPGNNSVWVSSTEDKNRDKIGEAWTYSPFDRKWFTNYKRGHNRMFKFGMEIAD</sequence>
<organism evidence="1 2">
    <name type="scientific">Arcicella lustrica</name>
    <dbReference type="NCBI Taxonomy" id="2984196"/>
    <lineage>
        <taxon>Bacteria</taxon>
        <taxon>Pseudomonadati</taxon>
        <taxon>Bacteroidota</taxon>
        <taxon>Cytophagia</taxon>
        <taxon>Cytophagales</taxon>
        <taxon>Flectobacillaceae</taxon>
        <taxon>Arcicella</taxon>
    </lineage>
</organism>
<dbReference type="SUPFAM" id="SSF49464">
    <property type="entry name" value="Carboxypeptidase regulatory domain-like"/>
    <property type="match status" value="1"/>
</dbReference>
<dbReference type="RefSeq" id="WP_323258571.1">
    <property type="nucleotide sequence ID" value="NZ_JAYGIM010000008.1"/>
</dbReference>
<accession>A0ABU5SIM9</accession>
<dbReference type="EMBL" id="JAYGIM010000008">
    <property type="protein sequence ID" value="MEA5427150.1"/>
    <property type="molecule type" value="Genomic_DNA"/>
</dbReference>